<sequence length="11" mass="1490">MIWSWLQLYLH</sequence>
<name>A0AAF0U1C3_SOLVR</name>
<keyword evidence="2" id="KW-1185">Reference proteome</keyword>
<dbReference type="Proteomes" id="UP001234989">
    <property type="component" value="Chromosome 7"/>
</dbReference>
<proteinExistence type="predicted"/>
<evidence type="ECO:0000313" key="1">
    <source>
        <dbReference type="EMBL" id="WMV37448.1"/>
    </source>
</evidence>
<organism evidence="1 2">
    <name type="scientific">Solanum verrucosum</name>
    <dbReference type="NCBI Taxonomy" id="315347"/>
    <lineage>
        <taxon>Eukaryota</taxon>
        <taxon>Viridiplantae</taxon>
        <taxon>Streptophyta</taxon>
        <taxon>Embryophyta</taxon>
        <taxon>Tracheophyta</taxon>
        <taxon>Spermatophyta</taxon>
        <taxon>Magnoliopsida</taxon>
        <taxon>eudicotyledons</taxon>
        <taxon>Gunneridae</taxon>
        <taxon>Pentapetalae</taxon>
        <taxon>asterids</taxon>
        <taxon>lamiids</taxon>
        <taxon>Solanales</taxon>
        <taxon>Solanaceae</taxon>
        <taxon>Solanoideae</taxon>
        <taxon>Solaneae</taxon>
        <taxon>Solanum</taxon>
    </lineage>
</organism>
<dbReference type="EMBL" id="CP133618">
    <property type="protein sequence ID" value="WMV37448.1"/>
    <property type="molecule type" value="Genomic_DNA"/>
</dbReference>
<gene>
    <name evidence="1" type="ORF">MTR67_030833</name>
</gene>
<reference evidence="1" key="1">
    <citation type="submission" date="2023-08" db="EMBL/GenBank/DDBJ databases">
        <title>A de novo genome assembly of Solanum verrucosum Schlechtendal, a Mexican diploid species geographically isolated from the other diploid A-genome species in potato relatives.</title>
        <authorList>
            <person name="Hosaka K."/>
        </authorList>
    </citation>
    <scope>NUCLEOTIDE SEQUENCE</scope>
    <source>
        <tissue evidence="1">Young leaves</tissue>
    </source>
</reference>
<evidence type="ECO:0000313" key="2">
    <source>
        <dbReference type="Proteomes" id="UP001234989"/>
    </source>
</evidence>
<accession>A0AAF0U1C3</accession>
<protein>
    <submittedName>
        <fullName evidence="1">Uncharacterized protein</fullName>
    </submittedName>
</protein>